<dbReference type="InterPro" id="IPR011701">
    <property type="entry name" value="MFS"/>
</dbReference>
<dbReference type="PANTHER" id="PTHR42718:SF49">
    <property type="entry name" value="EXPORT PROTEIN"/>
    <property type="match status" value="1"/>
</dbReference>
<dbReference type="Gene3D" id="1.20.1250.20">
    <property type="entry name" value="MFS general substrate transporter like domains"/>
    <property type="match status" value="1"/>
</dbReference>
<feature type="transmembrane region" description="Helical" evidence="6">
    <location>
        <begin position="227"/>
        <end position="243"/>
    </location>
</feature>
<dbReference type="Proteomes" id="UP001210169">
    <property type="component" value="Chromosome"/>
</dbReference>
<feature type="transmembrane region" description="Helical" evidence="6">
    <location>
        <begin position="263"/>
        <end position="283"/>
    </location>
</feature>
<evidence type="ECO:0000256" key="4">
    <source>
        <dbReference type="ARBA" id="ARBA00023136"/>
    </source>
</evidence>
<feature type="transmembrane region" description="Helical" evidence="6">
    <location>
        <begin position="112"/>
        <end position="133"/>
    </location>
</feature>
<evidence type="ECO:0000256" key="2">
    <source>
        <dbReference type="ARBA" id="ARBA00022692"/>
    </source>
</evidence>
<name>A0ABY7J5I2_STRNI</name>
<dbReference type="Pfam" id="PF07690">
    <property type="entry name" value="MFS_1"/>
    <property type="match status" value="1"/>
</dbReference>
<reference evidence="8 9" key="1">
    <citation type="submission" date="2022-12" db="EMBL/GenBank/DDBJ databases">
        <authorList>
            <person name="Ruckert C."/>
            <person name="Busche T."/>
            <person name="Kalinowski J."/>
            <person name="Wittmann C."/>
        </authorList>
    </citation>
    <scope>NUCLEOTIDE SEQUENCE [LARGE SCALE GENOMIC DNA]</scope>
    <source>
        <strain evidence="8 9">DSM 40276</strain>
    </source>
</reference>
<gene>
    <name evidence="8" type="ORF">STRNI_004971</name>
</gene>
<evidence type="ECO:0000256" key="6">
    <source>
        <dbReference type="SAM" id="Phobius"/>
    </source>
</evidence>
<feature type="transmembrane region" description="Helical" evidence="6">
    <location>
        <begin position="16"/>
        <end position="39"/>
    </location>
</feature>
<keyword evidence="2 6" id="KW-0812">Transmembrane</keyword>
<evidence type="ECO:0000256" key="3">
    <source>
        <dbReference type="ARBA" id="ARBA00022989"/>
    </source>
</evidence>
<keyword evidence="5" id="KW-0046">Antibiotic resistance</keyword>
<sequence>MPKSEPHPHLDARARWALAAVATGAFCVQLDSFALNLALPVVRDALHGSAAATPWVVSGYLLAAGSLMPVAGRLGDLYGRRRMLTVGLALFGVTAVLCALAPSLPLLVTARVLQGAGGALIMPAGLALLTHACPPGRGRRAMGRALGLAGLATVCGPFLGGVLARSVSWRAVFWLTVPLALAAALCARRAAESRDPEAGQSLDGIGAIAATGVVACLARWLEHVADWGWAVGAALIGALFVRAERRSSAPLVDLALFRNRPYVALTVAGAVANSATVALLYVVPWTLQRAEGWSVLEAGVVFVAPAGALAVGGPLAGRVRPGAAVPVMALCLASGAVALAATTRGTGTLALLTAATAAAAALGVAGGLALTGTQAVVRRERAGEASGVTKAVMTATAGVGLALTDAGAGGGAGPSLVLPAAVCLATAAALVVARVLRLRLVRGLVPVVGRVLGLGRALVLGRVLGLGRALISVRSLVSVRAPVCVRALRLVRVLLPVGRRADRRRMDRCGVDRRGAGQRQADRHRSAQCRSARCRTDRCRTDRCE</sequence>
<evidence type="ECO:0000313" key="9">
    <source>
        <dbReference type="Proteomes" id="UP001210169"/>
    </source>
</evidence>
<feature type="transmembrane region" description="Helical" evidence="6">
    <location>
        <begin position="323"/>
        <end position="343"/>
    </location>
</feature>
<organism evidence="8 9">
    <name type="scientific">Streptomyces nigrescens</name>
    <dbReference type="NCBI Taxonomy" id="1920"/>
    <lineage>
        <taxon>Bacteria</taxon>
        <taxon>Bacillati</taxon>
        <taxon>Actinomycetota</taxon>
        <taxon>Actinomycetes</taxon>
        <taxon>Kitasatosporales</taxon>
        <taxon>Streptomycetaceae</taxon>
        <taxon>Streptomyces</taxon>
    </lineage>
</organism>
<evidence type="ECO:0000313" key="8">
    <source>
        <dbReference type="EMBL" id="WAU06465.1"/>
    </source>
</evidence>
<dbReference type="EMBL" id="CP114203">
    <property type="protein sequence ID" value="WAU06465.1"/>
    <property type="molecule type" value="Genomic_DNA"/>
</dbReference>
<feature type="transmembrane region" description="Helical" evidence="6">
    <location>
        <begin position="391"/>
        <end position="410"/>
    </location>
</feature>
<feature type="transmembrane region" description="Helical" evidence="6">
    <location>
        <begin position="416"/>
        <end position="436"/>
    </location>
</feature>
<comment type="subcellular location">
    <subcellularLocation>
        <location evidence="1">Cell membrane</location>
        <topology evidence="1">Multi-pass membrane protein</topology>
    </subcellularLocation>
</comment>
<keyword evidence="4 6" id="KW-0472">Membrane</keyword>
<evidence type="ECO:0000256" key="5">
    <source>
        <dbReference type="ARBA" id="ARBA00023251"/>
    </source>
</evidence>
<feature type="domain" description="Major facilitator superfamily (MFS) profile" evidence="7">
    <location>
        <begin position="17"/>
        <end position="437"/>
    </location>
</feature>
<dbReference type="InterPro" id="IPR036259">
    <property type="entry name" value="MFS_trans_sf"/>
</dbReference>
<feature type="transmembrane region" description="Helical" evidence="6">
    <location>
        <begin position="51"/>
        <end position="71"/>
    </location>
</feature>
<evidence type="ECO:0000259" key="7">
    <source>
        <dbReference type="PROSITE" id="PS50850"/>
    </source>
</evidence>
<feature type="transmembrane region" description="Helical" evidence="6">
    <location>
        <begin position="83"/>
        <end position="106"/>
    </location>
</feature>
<dbReference type="PANTHER" id="PTHR42718">
    <property type="entry name" value="MAJOR FACILITATOR SUPERFAMILY MULTIDRUG TRANSPORTER MFSC"/>
    <property type="match status" value="1"/>
</dbReference>
<feature type="transmembrane region" description="Helical" evidence="6">
    <location>
        <begin position="349"/>
        <end position="370"/>
    </location>
</feature>
<protein>
    <submittedName>
        <fullName evidence="8">MFS transporter</fullName>
    </submittedName>
</protein>
<dbReference type="SUPFAM" id="SSF103473">
    <property type="entry name" value="MFS general substrate transporter"/>
    <property type="match status" value="1"/>
</dbReference>
<keyword evidence="9" id="KW-1185">Reference proteome</keyword>
<feature type="transmembrane region" description="Helical" evidence="6">
    <location>
        <begin position="295"/>
        <end position="316"/>
    </location>
</feature>
<dbReference type="PRINTS" id="PR01036">
    <property type="entry name" value="TCRTETB"/>
</dbReference>
<dbReference type="Gene3D" id="1.20.1720.10">
    <property type="entry name" value="Multidrug resistance protein D"/>
    <property type="match status" value="1"/>
</dbReference>
<dbReference type="GeneID" id="301334129"/>
<keyword evidence="3 6" id="KW-1133">Transmembrane helix</keyword>
<accession>A0ABY7J5I2</accession>
<dbReference type="PROSITE" id="PS50850">
    <property type="entry name" value="MFS"/>
    <property type="match status" value="1"/>
</dbReference>
<evidence type="ECO:0000256" key="1">
    <source>
        <dbReference type="ARBA" id="ARBA00004651"/>
    </source>
</evidence>
<dbReference type="RefSeq" id="WP_277412027.1">
    <property type="nucleotide sequence ID" value="NZ_CP114203.1"/>
</dbReference>
<feature type="transmembrane region" description="Helical" evidence="6">
    <location>
        <begin position="145"/>
        <end position="165"/>
    </location>
</feature>
<proteinExistence type="predicted"/>
<dbReference type="CDD" id="cd17321">
    <property type="entry name" value="MFS_MMR_MDR_like"/>
    <property type="match status" value="1"/>
</dbReference>
<dbReference type="InterPro" id="IPR020846">
    <property type="entry name" value="MFS_dom"/>
</dbReference>